<keyword evidence="5 9" id="KW-0812">Transmembrane</keyword>
<dbReference type="InterPro" id="IPR000045">
    <property type="entry name" value="Prepilin_IV_endopep_pep"/>
</dbReference>
<dbReference type="InterPro" id="IPR010627">
    <property type="entry name" value="Prepilin_pept_A24_N"/>
</dbReference>
<evidence type="ECO:0000259" key="11">
    <source>
        <dbReference type="Pfam" id="PF01478"/>
    </source>
</evidence>
<accession>A0ABX1CRB1</accession>
<feature type="transmembrane region" description="Helical" evidence="10">
    <location>
        <begin position="209"/>
        <end position="230"/>
    </location>
</feature>
<dbReference type="PANTHER" id="PTHR30487">
    <property type="entry name" value="TYPE 4 PREPILIN-LIKE PROTEINS LEADER PEPTIDE-PROCESSING ENZYME"/>
    <property type="match status" value="1"/>
</dbReference>
<dbReference type="Proteomes" id="UP000732399">
    <property type="component" value="Unassembled WGS sequence"/>
</dbReference>
<feature type="transmembrane region" description="Helical" evidence="10">
    <location>
        <begin position="82"/>
        <end position="102"/>
    </location>
</feature>
<dbReference type="EC" id="3.4.23.43" evidence="9"/>
<keyword evidence="6 10" id="KW-1133">Transmembrane helix</keyword>
<evidence type="ECO:0000256" key="8">
    <source>
        <dbReference type="RuleBase" id="RU003793"/>
    </source>
</evidence>
<comment type="similarity">
    <text evidence="2 8">Belongs to the peptidase A24 family.</text>
</comment>
<evidence type="ECO:0000256" key="10">
    <source>
        <dbReference type="SAM" id="Phobius"/>
    </source>
</evidence>
<keyword evidence="4" id="KW-0997">Cell inner membrane</keyword>
<comment type="subcellular location">
    <subcellularLocation>
        <location evidence="1">Cell inner membrane</location>
        <topology evidence="1">Multi-pass membrane protein</topology>
    </subcellularLocation>
    <subcellularLocation>
        <location evidence="9">Cell membrane</location>
        <topology evidence="9">Multi-pass membrane protein</topology>
    </subcellularLocation>
</comment>
<dbReference type="Pfam" id="PF06750">
    <property type="entry name" value="A24_N_bact"/>
    <property type="match status" value="1"/>
</dbReference>
<evidence type="ECO:0000256" key="3">
    <source>
        <dbReference type="ARBA" id="ARBA00022475"/>
    </source>
</evidence>
<evidence type="ECO:0000313" key="14">
    <source>
        <dbReference type="Proteomes" id="UP000732399"/>
    </source>
</evidence>
<evidence type="ECO:0000256" key="7">
    <source>
        <dbReference type="ARBA" id="ARBA00023136"/>
    </source>
</evidence>
<feature type="transmembrane region" description="Helical" evidence="10">
    <location>
        <begin position="133"/>
        <end position="153"/>
    </location>
</feature>
<keyword evidence="7 10" id="KW-0472">Membrane</keyword>
<evidence type="ECO:0000259" key="12">
    <source>
        <dbReference type="Pfam" id="PF06750"/>
    </source>
</evidence>
<gene>
    <name evidence="13" type="ORF">HBH26_09645</name>
</gene>
<evidence type="ECO:0000256" key="5">
    <source>
        <dbReference type="ARBA" id="ARBA00022692"/>
    </source>
</evidence>
<dbReference type="InterPro" id="IPR050882">
    <property type="entry name" value="Prepilin_peptidase/N-MTase"/>
</dbReference>
<organism evidence="13 14">
    <name type="scientific">Sphingomonas corticis</name>
    <dbReference type="NCBI Taxonomy" id="2722791"/>
    <lineage>
        <taxon>Bacteria</taxon>
        <taxon>Pseudomonadati</taxon>
        <taxon>Pseudomonadota</taxon>
        <taxon>Alphaproteobacteria</taxon>
        <taxon>Sphingomonadales</taxon>
        <taxon>Sphingomonadaceae</taxon>
        <taxon>Sphingomonas</taxon>
    </lineage>
</organism>
<dbReference type="PRINTS" id="PR00864">
    <property type="entry name" value="PREPILNPTASE"/>
</dbReference>
<feature type="transmembrane region" description="Helical" evidence="10">
    <location>
        <begin position="109"/>
        <end position="127"/>
    </location>
</feature>
<feature type="domain" description="Prepilin type IV endopeptidase peptidase" evidence="11">
    <location>
        <begin position="88"/>
        <end position="194"/>
    </location>
</feature>
<keyword evidence="9" id="KW-0645">Protease</keyword>
<dbReference type="Gene3D" id="1.20.120.1220">
    <property type="match status" value="1"/>
</dbReference>
<dbReference type="InterPro" id="IPR014032">
    <property type="entry name" value="Peptidase_A24A_bac"/>
</dbReference>
<comment type="caution">
    <text evidence="13">The sequence shown here is derived from an EMBL/GenBank/DDBJ whole genome shotgun (WGS) entry which is preliminary data.</text>
</comment>
<proteinExistence type="inferred from homology"/>
<dbReference type="Pfam" id="PF01478">
    <property type="entry name" value="Peptidase_A24"/>
    <property type="match status" value="1"/>
</dbReference>
<comment type="catalytic activity">
    <reaction evidence="9">
        <text>Typically cleaves a -Gly-|-Phe- bond to release an N-terminal, basic peptide of 5-8 residues from type IV prepilin, and then N-methylates the new N-terminal amino group, the methyl donor being S-adenosyl-L-methionine.</text>
        <dbReference type="EC" id="3.4.23.43"/>
    </reaction>
</comment>
<evidence type="ECO:0000256" key="9">
    <source>
        <dbReference type="RuleBase" id="RU003794"/>
    </source>
</evidence>
<keyword evidence="9" id="KW-0511">Multifunctional enzyme</keyword>
<name>A0ABX1CRB1_9SPHN</name>
<keyword evidence="9" id="KW-0489">Methyltransferase</keyword>
<evidence type="ECO:0000256" key="2">
    <source>
        <dbReference type="ARBA" id="ARBA00005801"/>
    </source>
</evidence>
<evidence type="ECO:0000256" key="1">
    <source>
        <dbReference type="ARBA" id="ARBA00004429"/>
    </source>
</evidence>
<keyword evidence="9" id="KW-0808">Transferase</keyword>
<sequence length="232" mass="23382">MGSFLSTLAIRWPAGRAMGGRSACDGCARRLTAIELVPVLGWIAGRGRCRTCAAAIDPRHPSFELGCAAIGALSGVVAPGPVGASGAAFGWLLLTLAAIDAAELWLPDPLVLALALLGLASAAVAPPDLAARLIGGAAGFASLWLVAAGYRAARGREGLGGGDPKLFGAIGLWLGWRLLPAVLLLAALVGLGLVLLQRWRGRTVAADDAVPFGAFLCVAAYPAWVAMVGAGG</sequence>
<reference evidence="13 14" key="1">
    <citation type="submission" date="2020-03" db="EMBL/GenBank/DDBJ databases">
        <authorList>
            <person name="Wang L."/>
            <person name="He N."/>
            <person name="Li Y."/>
            <person name="Fang Y."/>
            <person name="Zhang F."/>
        </authorList>
    </citation>
    <scope>NUCLEOTIDE SEQUENCE [LARGE SCALE GENOMIC DNA]</scope>
    <source>
        <strain evidence="13 14">36D10-4-7</strain>
    </source>
</reference>
<dbReference type="PANTHER" id="PTHR30487:SF0">
    <property type="entry name" value="PREPILIN LEADER PEPTIDASE_N-METHYLTRANSFERASE-RELATED"/>
    <property type="match status" value="1"/>
</dbReference>
<keyword evidence="14" id="KW-1185">Reference proteome</keyword>
<evidence type="ECO:0000256" key="6">
    <source>
        <dbReference type="ARBA" id="ARBA00022989"/>
    </source>
</evidence>
<dbReference type="EMBL" id="JAAVJH010000005">
    <property type="protein sequence ID" value="NJR78850.1"/>
    <property type="molecule type" value="Genomic_DNA"/>
</dbReference>
<feature type="transmembrane region" description="Helical" evidence="10">
    <location>
        <begin position="174"/>
        <end position="197"/>
    </location>
</feature>
<keyword evidence="3" id="KW-1003">Cell membrane</keyword>
<evidence type="ECO:0000256" key="4">
    <source>
        <dbReference type="ARBA" id="ARBA00022519"/>
    </source>
</evidence>
<dbReference type="EC" id="2.1.1.-" evidence="9"/>
<evidence type="ECO:0000313" key="13">
    <source>
        <dbReference type="EMBL" id="NJR78850.1"/>
    </source>
</evidence>
<feature type="domain" description="Prepilin peptidase A24 N-terminal" evidence="12">
    <location>
        <begin position="1"/>
        <end position="73"/>
    </location>
</feature>
<protein>
    <recommendedName>
        <fullName evidence="9">Prepilin leader peptidase/N-methyltransferase</fullName>
        <ecNumber evidence="9">2.1.1.-</ecNumber>
        <ecNumber evidence="9">3.4.23.43</ecNumber>
    </recommendedName>
</protein>
<keyword evidence="9" id="KW-0378">Hydrolase</keyword>
<comment type="function">
    <text evidence="9">Plays an essential role in type IV pili and type II pseudopili formation by proteolytically removing the leader sequence from substrate proteins and subsequently monomethylating the alpha-amino group of the newly exposed N-terminal phenylalanine.</text>
</comment>